<keyword evidence="3 5" id="KW-0808">Transferase</keyword>
<gene>
    <name evidence="5" type="primary">ubiE_2</name>
    <name evidence="5" type="ORF">MAMMFC1_00165</name>
</gene>
<dbReference type="PANTHER" id="PTHR44942">
    <property type="entry name" value="METHYLTRANSF_11 DOMAIN-CONTAINING PROTEIN"/>
    <property type="match status" value="1"/>
</dbReference>
<evidence type="ECO:0000256" key="3">
    <source>
        <dbReference type="ARBA" id="ARBA00022679"/>
    </source>
</evidence>
<dbReference type="InterPro" id="IPR029063">
    <property type="entry name" value="SAM-dependent_MTases_sf"/>
</dbReference>
<organism evidence="5 6">
    <name type="scientific">Methylomusa anaerophila</name>
    <dbReference type="NCBI Taxonomy" id="1930071"/>
    <lineage>
        <taxon>Bacteria</taxon>
        <taxon>Bacillati</taxon>
        <taxon>Bacillota</taxon>
        <taxon>Negativicutes</taxon>
        <taxon>Selenomonadales</taxon>
        <taxon>Sporomusaceae</taxon>
        <taxon>Methylomusa</taxon>
    </lineage>
</organism>
<feature type="domain" description="Methyltransferase type 11" evidence="4">
    <location>
        <begin position="43"/>
        <end position="138"/>
    </location>
</feature>
<comment type="similarity">
    <text evidence="1">Belongs to the methyltransferase superfamily.</text>
</comment>
<dbReference type="EMBL" id="AP018449">
    <property type="protein sequence ID" value="BBB89532.1"/>
    <property type="molecule type" value="Genomic_DNA"/>
</dbReference>
<dbReference type="InterPro" id="IPR013216">
    <property type="entry name" value="Methyltransf_11"/>
</dbReference>
<protein>
    <submittedName>
        <fullName evidence="5">Demethylmenaquinone methyltransferase</fullName>
        <ecNumber evidence="5">2.1.1.163</ecNumber>
    </submittedName>
</protein>
<dbReference type="AlphaFoldDB" id="A0A348AEN4"/>
<dbReference type="Pfam" id="PF08241">
    <property type="entry name" value="Methyltransf_11"/>
    <property type="match status" value="1"/>
</dbReference>
<evidence type="ECO:0000259" key="4">
    <source>
        <dbReference type="Pfam" id="PF08241"/>
    </source>
</evidence>
<sequence length="276" mass="30443">MAVSLILDNEELAKTYDQISDSQFNRGRVLIEKLGVKPGDSVLDIGSGTGRLGRHVIDIIGRSGHYVGIDPLEERINIAKAKNEHPNAVFRTGTAEDLSSIADNSIDVVYLSSVFHWVLDKETALKEILRVLKPGGKVGITTGAKELTLVSGVRLITDSVLKREPYNKLVRLEDSTQNQHGLVTTELIQLLAKAGLKVKDVQVKEIKRNYATARDVIRFSEASSFGNYLNHVPDSLREQAKLDIEAELEKHRTEDGIEFDGYTIFAVAQKPSGTPI</sequence>
<proteinExistence type="inferred from homology"/>
<dbReference type="CDD" id="cd02440">
    <property type="entry name" value="AdoMet_MTases"/>
    <property type="match status" value="1"/>
</dbReference>
<dbReference type="EC" id="2.1.1.163" evidence="5"/>
<evidence type="ECO:0000256" key="1">
    <source>
        <dbReference type="ARBA" id="ARBA00008361"/>
    </source>
</evidence>
<dbReference type="PANTHER" id="PTHR44942:SF4">
    <property type="entry name" value="METHYLTRANSFERASE TYPE 11 DOMAIN-CONTAINING PROTEIN"/>
    <property type="match status" value="1"/>
</dbReference>
<dbReference type="Proteomes" id="UP000276437">
    <property type="component" value="Chromosome"/>
</dbReference>
<dbReference type="SUPFAM" id="SSF53335">
    <property type="entry name" value="S-adenosyl-L-methionine-dependent methyltransferases"/>
    <property type="match status" value="1"/>
</dbReference>
<reference evidence="5 6" key="1">
    <citation type="journal article" date="2018" name="Int. J. Syst. Evol. Microbiol.">
        <title>Methylomusa anaerophila gen. nov., sp. nov., an anaerobic methanol-utilizing bacterium isolated from a microbial fuel cell.</title>
        <authorList>
            <person name="Amano N."/>
            <person name="Yamamuro A."/>
            <person name="Miyahara M."/>
            <person name="Kouzuma A."/>
            <person name="Abe T."/>
            <person name="Watanabe K."/>
        </authorList>
    </citation>
    <scope>NUCLEOTIDE SEQUENCE [LARGE SCALE GENOMIC DNA]</scope>
    <source>
        <strain evidence="5 6">MMFC1</strain>
    </source>
</reference>
<dbReference type="RefSeq" id="WP_158618587.1">
    <property type="nucleotide sequence ID" value="NZ_AP018449.1"/>
</dbReference>
<dbReference type="GO" id="GO:0032259">
    <property type="term" value="P:methylation"/>
    <property type="evidence" value="ECO:0007669"/>
    <property type="project" value="UniProtKB-KW"/>
</dbReference>
<dbReference type="GO" id="GO:0008757">
    <property type="term" value="F:S-adenosylmethionine-dependent methyltransferase activity"/>
    <property type="evidence" value="ECO:0007669"/>
    <property type="project" value="InterPro"/>
</dbReference>
<evidence type="ECO:0000313" key="6">
    <source>
        <dbReference type="Proteomes" id="UP000276437"/>
    </source>
</evidence>
<name>A0A348AEN4_9FIRM</name>
<dbReference type="OrthoDB" id="9772751at2"/>
<evidence type="ECO:0000256" key="2">
    <source>
        <dbReference type="ARBA" id="ARBA00022603"/>
    </source>
</evidence>
<keyword evidence="6" id="KW-1185">Reference proteome</keyword>
<accession>A0A348AEN4</accession>
<dbReference type="Gene3D" id="3.40.50.150">
    <property type="entry name" value="Vaccinia Virus protein VP39"/>
    <property type="match status" value="1"/>
</dbReference>
<evidence type="ECO:0000313" key="5">
    <source>
        <dbReference type="EMBL" id="BBB89532.1"/>
    </source>
</evidence>
<dbReference type="KEGG" id="mana:MAMMFC1_00165"/>
<dbReference type="GO" id="GO:0043770">
    <property type="term" value="F:demethylmenaquinone methyltransferase activity"/>
    <property type="evidence" value="ECO:0007669"/>
    <property type="project" value="UniProtKB-EC"/>
</dbReference>
<keyword evidence="2 5" id="KW-0489">Methyltransferase</keyword>
<dbReference type="InterPro" id="IPR051052">
    <property type="entry name" value="Diverse_substrate_MTase"/>
</dbReference>